<dbReference type="EMBL" id="PQVP01000001">
    <property type="protein sequence ID" value="POZ85392.1"/>
    <property type="molecule type" value="Genomic_DNA"/>
</dbReference>
<sequence length="61" mass="6614">MANDMSRIEASSDNIARFEAKGGAHRALHADARPWARTTGRRPGVDSNLRNAAAAWPDTQP</sequence>
<protein>
    <submittedName>
        <fullName evidence="2">Uncharacterized protein</fullName>
    </submittedName>
</protein>
<feature type="compositionally biased region" description="Basic and acidic residues" evidence="1">
    <location>
        <begin position="22"/>
        <end position="34"/>
    </location>
</feature>
<proteinExistence type="predicted"/>
<accession>A0A2S5E272</accession>
<evidence type="ECO:0000256" key="1">
    <source>
        <dbReference type="SAM" id="MobiDB-lite"/>
    </source>
</evidence>
<comment type="caution">
    <text evidence="2">The sequence shown here is derived from an EMBL/GenBank/DDBJ whole genome shotgun (WGS) entry which is preliminary data.</text>
</comment>
<name>A0A2S5E272_9BURK</name>
<feature type="region of interest" description="Disordered" evidence="1">
    <location>
        <begin position="22"/>
        <end position="61"/>
    </location>
</feature>
<reference evidence="2 3" key="1">
    <citation type="submission" date="2018-01" db="EMBL/GenBank/DDBJ databases">
        <title>Successful Treatment of Persistent Burkholderia cepacia Bacteremia with Ceftazidime-Avibactam.</title>
        <authorList>
            <person name="Tamma P."/>
            <person name="Fan Y."/>
            <person name="Bergman Y."/>
            <person name="Sick-Samuels A."/>
            <person name="Hsu A."/>
            <person name="Timp W."/>
            <person name="Simner P."/>
        </authorList>
    </citation>
    <scope>NUCLEOTIDE SEQUENCE [LARGE SCALE GENOMIC DNA]</scope>
    <source>
        <strain evidence="2 3">170816</strain>
    </source>
</reference>
<evidence type="ECO:0000313" key="2">
    <source>
        <dbReference type="EMBL" id="POZ85392.1"/>
    </source>
</evidence>
<evidence type="ECO:0000313" key="3">
    <source>
        <dbReference type="Proteomes" id="UP000238655"/>
    </source>
</evidence>
<organism evidence="2 3">
    <name type="scientific">Burkholderia contaminans</name>
    <dbReference type="NCBI Taxonomy" id="488447"/>
    <lineage>
        <taxon>Bacteria</taxon>
        <taxon>Pseudomonadati</taxon>
        <taxon>Pseudomonadota</taxon>
        <taxon>Betaproteobacteria</taxon>
        <taxon>Burkholderiales</taxon>
        <taxon>Burkholderiaceae</taxon>
        <taxon>Burkholderia</taxon>
        <taxon>Burkholderia cepacia complex</taxon>
    </lineage>
</organism>
<dbReference type="Proteomes" id="UP000238655">
    <property type="component" value="Chromosome 2"/>
</dbReference>
<dbReference type="AlphaFoldDB" id="A0A2S5E272"/>
<gene>
    <name evidence="2" type="ORF">C3743_02175</name>
</gene>